<name>A0A497Y862_9SPHI</name>
<reference evidence="2 4" key="2">
    <citation type="submission" date="2019-03" db="EMBL/GenBank/DDBJ databases">
        <authorList>
            <person name="He R.-H."/>
        </authorList>
    </citation>
    <scope>NUCLEOTIDE SEQUENCE [LARGE SCALE GENOMIC DNA]</scope>
    <source>
        <strain evidence="2 4">DSM 19624</strain>
    </source>
</reference>
<dbReference type="EMBL" id="RCCK01000010">
    <property type="protein sequence ID" value="RLJ79693.1"/>
    <property type="molecule type" value="Genomic_DNA"/>
</dbReference>
<dbReference type="Proteomes" id="UP000297429">
    <property type="component" value="Unassembled WGS sequence"/>
</dbReference>
<organism evidence="1 3">
    <name type="scientific">Pedobacter alluvionis</name>
    <dbReference type="NCBI Taxonomy" id="475253"/>
    <lineage>
        <taxon>Bacteria</taxon>
        <taxon>Pseudomonadati</taxon>
        <taxon>Bacteroidota</taxon>
        <taxon>Sphingobacteriia</taxon>
        <taxon>Sphingobacteriales</taxon>
        <taxon>Sphingobacteriaceae</taxon>
        <taxon>Pedobacter</taxon>
    </lineage>
</organism>
<sequence length="326" mass="38399">MKGRLIIYFKKQDLKDRWFWGDRYLRSLVHFFRKKNISSLERVFINLCKALQAKKISFVKNLPFDKIKDGDKIVVLGIGKNVLKGYHKKNKIIAGIGLMTHPNEWPTLFEDYPIATYLQHSTWTARIYNKWYGENTCTIWPVGIDTYYWEAKKTSARKDILVYVKFLWNKERNTTEILNPILNILDNHQVNYKLIIYGSYTIKEYKKILKSSIGMIFLCEHESQGLAYQEAMAMDVPIFAWDQGFWLDTNRFTWGEKEPVPASSVPYFDETCGEKFKDLEEFNTKLPKFIESSIKGKYEPRDYILKNLSLEKSAERILAILNEAYG</sequence>
<evidence type="ECO:0000313" key="2">
    <source>
        <dbReference type="EMBL" id="TFB31017.1"/>
    </source>
</evidence>
<dbReference type="EMBL" id="SOPX01000002">
    <property type="protein sequence ID" value="TFB31017.1"/>
    <property type="molecule type" value="Genomic_DNA"/>
</dbReference>
<dbReference type="Gene3D" id="3.40.50.2000">
    <property type="entry name" value="Glycogen Phosphorylase B"/>
    <property type="match status" value="1"/>
</dbReference>
<evidence type="ECO:0000313" key="3">
    <source>
        <dbReference type="Proteomes" id="UP000273898"/>
    </source>
</evidence>
<keyword evidence="4" id="KW-1185">Reference proteome</keyword>
<protein>
    <submittedName>
        <fullName evidence="2">Glycosyltransferase family 1 protein</fullName>
    </submittedName>
</protein>
<accession>A0A497Y862</accession>
<evidence type="ECO:0000313" key="1">
    <source>
        <dbReference type="EMBL" id="RLJ79693.1"/>
    </source>
</evidence>
<dbReference type="SUPFAM" id="SSF53756">
    <property type="entry name" value="UDP-Glycosyltransferase/glycogen phosphorylase"/>
    <property type="match status" value="1"/>
</dbReference>
<dbReference type="RefSeq" id="WP_121282269.1">
    <property type="nucleotide sequence ID" value="NZ_RCCK01000010.1"/>
</dbReference>
<gene>
    <name evidence="1" type="ORF">BCL90_0403</name>
    <name evidence="2" type="ORF">E3V97_10365</name>
</gene>
<evidence type="ECO:0000313" key="4">
    <source>
        <dbReference type="Proteomes" id="UP000297429"/>
    </source>
</evidence>
<proteinExistence type="predicted"/>
<dbReference type="OrthoDB" id="7374792at2"/>
<comment type="caution">
    <text evidence="1">The sequence shown here is derived from an EMBL/GenBank/DDBJ whole genome shotgun (WGS) entry which is preliminary data.</text>
</comment>
<reference evidence="1 3" key="1">
    <citation type="submission" date="2018-10" db="EMBL/GenBank/DDBJ databases">
        <title>Genomic Encyclopedia of Archaeal and Bacterial Type Strains, Phase II (KMG-II): from individual species to whole genera.</title>
        <authorList>
            <person name="Goeker M."/>
        </authorList>
    </citation>
    <scope>NUCLEOTIDE SEQUENCE [LARGE SCALE GENOMIC DNA]</scope>
    <source>
        <strain evidence="1 3">DSM 19624</strain>
    </source>
</reference>
<dbReference type="Proteomes" id="UP000273898">
    <property type="component" value="Unassembled WGS sequence"/>
</dbReference>
<dbReference type="AlphaFoldDB" id="A0A497Y862"/>